<dbReference type="InterPro" id="IPR011075">
    <property type="entry name" value="TetR_C"/>
</dbReference>
<gene>
    <name evidence="6" type="ORF">J2S42_004253</name>
</gene>
<dbReference type="EMBL" id="JAUSUZ010000001">
    <property type="protein sequence ID" value="MDQ0367584.1"/>
    <property type="molecule type" value="Genomic_DNA"/>
</dbReference>
<evidence type="ECO:0000313" key="6">
    <source>
        <dbReference type="EMBL" id="MDQ0367584.1"/>
    </source>
</evidence>
<keyword evidence="2 4" id="KW-0238">DNA-binding</keyword>
<keyword evidence="1" id="KW-0805">Transcription regulation</keyword>
<feature type="DNA-binding region" description="H-T-H motif" evidence="4">
    <location>
        <begin position="34"/>
        <end position="53"/>
    </location>
</feature>
<proteinExistence type="predicted"/>
<reference evidence="6 7" key="1">
    <citation type="submission" date="2023-07" db="EMBL/GenBank/DDBJ databases">
        <title>Sequencing the genomes of 1000 actinobacteria strains.</title>
        <authorList>
            <person name="Klenk H.-P."/>
        </authorList>
    </citation>
    <scope>NUCLEOTIDE SEQUENCE [LARGE SCALE GENOMIC DNA]</scope>
    <source>
        <strain evidence="6 7">DSM 44709</strain>
    </source>
</reference>
<dbReference type="Gene3D" id="1.10.10.60">
    <property type="entry name" value="Homeodomain-like"/>
    <property type="match status" value="1"/>
</dbReference>
<dbReference type="RefSeq" id="WP_307241715.1">
    <property type="nucleotide sequence ID" value="NZ_JAUSUZ010000001.1"/>
</dbReference>
<dbReference type="PANTHER" id="PTHR47506:SF6">
    <property type="entry name" value="HTH-TYPE TRANSCRIPTIONAL REPRESSOR NEMR"/>
    <property type="match status" value="1"/>
</dbReference>
<keyword evidence="7" id="KW-1185">Reference proteome</keyword>
<evidence type="ECO:0000256" key="2">
    <source>
        <dbReference type="ARBA" id="ARBA00023125"/>
    </source>
</evidence>
<comment type="caution">
    <text evidence="6">The sequence shown here is derived from an EMBL/GenBank/DDBJ whole genome shotgun (WGS) entry which is preliminary data.</text>
</comment>
<dbReference type="Proteomes" id="UP001240236">
    <property type="component" value="Unassembled WGS sequence"/>
</dbReference>
<evidence type="ECO:0000256" key="4">
    <source>
        <dbReference type="PROSITE-ProRule" id="PRU00335"/>
    </source>
</evidence>
<sequence>MTRDGRLARGDRTRAAVLDTAVALATRDGLDGLSLAQVAEELHLSKSALFAHWRRKEELQLATIERAREQWLEQVIGPALREPRGVRRLWALHRRRIAFYADAVLPGGCFFANAEFEFNARPGPVKDRLAEILADWLGLLERLAREAIEAGELVPETDPALLAYESEALGLAAVMQSRLAGTDAPYDLALRSMRARLRSLSTDPGTIEEYGR</sequence>
<dbReference type="Pfam" id="PF16925">
    <property type="entry name" value="TetR_C_13"/>
    <property type="match status" value="1"/>
</dbReference>
<dbReference type="InterPro" id="IPR001647">
    <property type="entry name" value="HTH_TetR"/>
</dbReference>
<protein>
    <submittedName>
        <fullName evidence="6">AcrR family transcriptional regulator</fullName>
    </submittedName>
</protein>
<dbReference type="InterPro" id="IPR009057">
    <property type="entry name" value="Homeodomain-like_sf"/>
</dbReference>
<keyword evidence="3" id="KW-0804">Transcription</keyword>
<dbReference type="GO" id="GO:0003677">
    <property type="term" value="F:DNA binding"/>
    <property type="evidence" value="ECO:0007669"/>
    <property type="project" value="UniProtKB-UniRule"/>
</dbReference>
<dbReference type="PROSITE" id="PS50977">
    <property type="entry name" value="HTH_TETR_2"/>
    <property type="match status" value="1"/>
</dbReference>
<dbReference type="InterPro" id="IPR036271">
    <property type="entry name" value="Tet_transcr_reg_TetR-rel_C_sf"/>
</dbReference>
<dbReference type="SUPFAM" id="SSF46689">
    <property type="entry name" value="Homeodomain-like"/>
    <property type="match status" value="1"/>
</dbReference>
<dbReference type="Gene3D" id="1.10.357.10">
    <property type="entry name" value="Tetracycline Repressor, domain 2"/>
    <property type="match status" value="1"/>
</dbReference>
<dbReference type="Pfam" id="PF00440">
    <property type="entry name" value="TetR_N"/>
    <property type="match status" value="1"/>
</dbReference>
<evidence type="ECO:0000256" key="1">
    <source>
        <dbReference type="ARBA" id="ARBA00023015"/>
    </source>
</evidence>
<dbReference type="AlphaFoldDB" id="A0AAE3W179"/>
<organism evidence="6 7">
    <name type="scientific">Catenuloplanes indicus</name>
    <dbReference type="NCBI Taxonomy" id="137267"/>
    <lineage>
        <taxon>Bacteria</taxon>
        <taxon>Bacillati</taxon>
        <taxon>Actinomycetota</taxon>
        <taxon>Actinomycetes</taxon>
        <taxon>Micromonosporales</taxon>
        <taxon>Micromonosporaceae</taxon>
        <taxon>Catenuloplanes</taxon>
    </lineage>
</organism>
<evidence type="ECO:0000313" key="7">
    <source>
        <dbReference type="Proteomes" id="UP001240236"/>
    </source>
</evidence>
<evidence type="ECO:0000259" key="5">
    <source>
        <dbReference type="PROSITE" id="PS50977"/>
    </source>
</evidence>
<name>A0AAE3W179_9ACTN</name>
<feature type="domain" description="HTH tetR-type" evidence="5">
    <location>
        <begin position="11"/>
        <end position="71"/>
    </location>
</feature>
<dbReference type="SUPFAM" id="SSF48498">
    <property type="entry name" value="Tetracyclin repressor-like, C-terminal domain"/>
    <property type="match status" value="1"/>
</dbReference>
<dbReference type="PANTHER" id="PTHR47506">
    <property type="entry name" value="TRANSCRIPTIONAL REGULATORY PROTEIN"/>
    <property type="match status" value="1"/>
</dbReference>
<accession>A0AAE3W179</accession>
<evidence type="ECO:0000256" key="3">
    <source>
        <dbReference type="ARBA" id="ARBA00023163"/>
    </source>
</evidence>